<sequence>MKGWAMIAGLFGALAVLLGWPEEGSQVGRVAVAVLVWAAGWKWAARRRGEAMRRRWSEIWPTRLVGLGMWVALGGWFHFLPVRMETWWEAMGRNGWHDDSEASPREALTPQPQPRTGNWLWDEAGRRTLPERTRLNPGNRPEVFLRAEGEEGQLLSHRLYLSAFALGEYRQGGWSAVSGGEKSLMAENDGWLRLDSGRGGWAHRVFLGRSGEDSQPLVALQGVTAVRVGEVVVSAAGGTLPGGEARDYEAVSKMRTLDDPGGRVVREAPDGVYREMAGGELGRRIGELAAQWAGDRGGLEGLRRVREGLSAQARYSLTVENRDDRDPLENFLFYERRGHCEFFATAAALMARALGVPSRVVYGWAGGTYYESGKWFVFRGRDAHAWAEVWLPNYGWVVMDATPMPSTEAGRPALAAVDEQAPVHGGGWREEEGGGRLLGWVLAVILGLFAWAGVVAGSRRVFPEREKGRVGSPGGRYEAIFRQGCRQRGMHAGRAVTLRQLTRALGVDRPEWADELVAYHYGIRYEGRPRDRELERSLATRVRAWERLNVAVR</sequence>
<evidence type="ECO:0000313" key="4">
    <source>
        <dbReference type="EMBL" id="MBB5351602.1"/>
    </source>
</evidence>
<dbReference type="PANTHER" id="PTHR42736">
    <property type="entry name" value="PROTEIN-GLUTAMINE GAMMA-GLUTAMYLTRANSFERASE"/>
    <property type="match status" value="1"/>
</dbReference>
<feature type="transmembrane region" description="Helical" evidence="2">
    <location>
        <begin position="64"/>
        <end position="81"/>
    </location>
</feature>
<dbReference type="SUPFAM" id="SSF54001">
    <property type="entry name" value="Cysteine proteinases"/>
    <property type="match status" value="1"/>
</dbReference>
<dbReference type="SMART" id="SM00460">
    <property type="entry name" value="TGc"/>
    <property type="match status" value="1"/>
</dbReference>
<dbReference type="AlphaFoldDB" id="A0A840V0T0"/>
<dbReference type="Pfam" id="PF01841">
    <property type="entry name" value="Transglut_core"/>
    <property type="match status" value="1"/>
</dbReference>
<evidence type="ECO:0000313" key="5">
    <source>
        <dbReference type="Proteomes" id="UP000557717"/>
    </source>
</evidence>
<keyword evidence="2" id="KW-1133">Transmembrane helix</keyword>
<protein>
    <recommendedName>
        <fullName evidence="3">Transglutaminase-like domain-containing protein</fullName>
    </recommendedName>
</protein>
<dbReference type="InterPro" id="IPR002931">
    <property type="entry name" value="Transglutaminase-like"/>
</dbReference>
<keyword evidence="2" id="KW-0812">Transmembrane</keyword>
<keyword evidence="5" id="KW-1185">Reference proteome</keyword>
<dbReference type="EMBL" id="JACHFD010000007">
    <property type="protein sequence ID" value="MBB5351602.1"/>
    <property type="molecule type" value="Genomic_DNA"/>
</dbReference>
<dbReference type="Proteomes" id="UP000557717">
    <property type="component" value="Unassembled WGS sequence"/>
</dbReference>
<proteinExistence type="predicted"/>
<dbReference type="RefSeq" id="WP_184017915.1">
    <property type="nucleotide sequence ID" value="NZ_JACHFD010000007.1"/>
</dbReference>
<accession>A0A840V0T0</accession>
<feature type="transmembrane region" description="Helical" evidence="2">
    <location>
        <begin position="437"/>
        <end position="457"/>
    </location>
</feature>
<evidence type="ECO:0000256" key="1">
    <source>
        <dbReference type="SAM" id="MobiDB-lite"/>
    </source>
</evidence>
<dbReference type="InterPro" id="IPR052901">
    <property type="entry name" value="Bact_TGase-like"/>
</dbReference>
<reference evidence="4 5" key="1">
    <citation type="submission" date="2020-08" db="EMBL/GenBank/DDBJ databases">
        <title>Genomic Encyclopedia of Type Strains, Phase IV (KMG-IV): sequencing the most valuable type-strain genomes for metagenomic binning, comparative biology and taxonomic classification.</title>
        <authorList>
            <person name="Goeker M."/>
        </authorList>
    </citation>
    <scope>NUCLEOTIDE SEQUENCE [LARGE SCALE GENOMIC DNA]</scope>
    <source>
        <strain evidence="4 5">YC6886</strain>
    </source>
</reference>
<name>A0A840V0T0_9BACT</name>
<organism evidence="4 5">
    <name type="scientific">Haloferula luteola</name>
    <dbReference type="NCBI Taxonomy" id="595692"/>
    <lineage>
        <taxon>Bacteria</taxon>
        <taxon>Pseudomonadati</taxon>
        <taxon>Verrucomicrobiota</taxon>
        <taxon>Verrucomicrobiia</taxon>
        <taxon>Verrucomicrobiales</taxon>
        <taxon>Verrucomicrobiaceae</taxon>
        <taxon>Haloferula</taxon>
    </lineage>
</organism>
<dbReference type="Gene3D" id="3.10.620.30">
    <property type="match status" value="1"/>
</dbReference>
<gene>
    <name evidence="4" type="ORF">HNR46_001839</name>
</gene>
<dbReference type="InterPro" id="IPR038765">
    <property type="entry name" value="Papain-like_cys_pep_sf"/>
</dbReference>
<comment type="caution">
    <text evidence="4">The sequence shown here is derived from an EMBL/GenBank/DDBJ whole genome shotgun (WGS) entry which is preliminary data.</text>
</comment>
<feature type="domain" description="Transglutaminase-like" evidence="3">
    <location>
        <begin position="332"/>
        <end position="403"/>
    </location>
</feature>
<feature type="region of interest" description="Disordered" evidence="1">
    <location>
        <begin position="98"/>
        <end position="119"/>
    </location>
</feature>
<evidence type="ECO:0000256" key="2">
    <source>
        <dbReference type="SAM" id="Phobius"/>
    </source>
</evidence>
<keyword evidence="2" id="KW-0472">Membrane</keyword>
<evidence type="ECO:0000259" key="3">
    <source>
        <dbReference type="SMART" id="SM00460"/>
    </source>
</evidence>
<feature type="transmembrane region" description="Helical" evidence="2">
    <location>
        <begin position="25"/>
        <end position="44"/>
    </location>
</feature>
<dbReference type="PANTHER" id="PTHR42736:SF1">
    <property type="entry name" value="PROTEIN-GLUTAMINE GAMMA-GLUTAMYLTRANSFERASE"/>
    <property type="match status" value="1"/>
</dbReference>